<dbReference type="Gene3D" id="2.130.10.10">
    <property type="entry name" value="YVTN repeat-like/Quinoprotein amine dehydrogenase"/>
    <property type="match status" value="3"/>
</dbReference>
<reference evidence="4" key="1">
    <citation type="submission" date="2020-06" db="EMBL/GenBank/DDBJ databases">
        <title>Draft genome of Bugula neritina, a colonial animal packing powerful symbionts and potential medicines.</title>
        <authorList>
            <person name="Rayko M."/>
        </authorList>
    </citation>
    <scope>NUCLEOTIDE SEQUENCE [LARGE SCALE GENOMIC DNA]</scope>
    <source>
        <strain evidence="4">Kwan_BN1</strain>
    </source>
</reference>
<dbReference type="PROSITE" id="PS50294">
    <property type="entry name" value="WD_REPEATS_REGION"/>
    <property type="match status" value="4"/>
</dbReference>
<dbReference type="Pfam" id="PF00400">
    <property type="entry name" value="WD40"/>
    <property type="match status" value="5"/>
</dbReference>
<dbReference type="InterPro" id="IPR019775">
    <property type="entry name" value="WD40_repeat_CS"/>
</dbReference>
<dbReference type="InterPro" id="IPR020472">
    <property type="entry name" value="WD40_PAC1"/>
</dbReference>
<name>A0A7J7KGS9_BUGNE</name>
<dbReference type="EMBL" id="VXIV02000565">
    <property type="protein sequence ID" value="KAF6037465.1"/>
    <property type="molecule type" value="Genomic_DNA"/>
</dbReference>
<dbReference type="PROSITE" id="PS00678">
    <property type="entry name" value="WD_REPEATS_1"/>
    <property type="match status" value="1"/>
</dbReference>
<dbReference type="AlphaFoldDB" id="A0A7J7KGS9"/>
<evidence type="ECO:0000256" key="2">
    <source>
        <dbReference type="ARBA" id="ARBA00022737"/>
    </source>
</evidence>
<organism evidence="4 5">
    <name type="scientific">Bugula neritina</name>
    <name type="common">Brown bryozoan</name>
    <name type="synonym">Sertularia neritina</name>
    <dbReference type="NCBI Taxonomy" id="10212"/>
    <lineage>
        <taxon>Eukaryota</taxon>
        <taxon>Metazoa</taxon>
        <taxon>Spiralia</taxon>
        <taxon>Lophotrochozoa</taxon>
        <taxon>Bryozoa</taxon>
        <taxon>Gymnolaemata</taxon>
        <taxon>Cheilostomatida</taxon>
        <taxon>Flustrina</taxon>
        <taxon>Buguloidea</taxon>
        <taxon>Bugulidae</taxon>
        <taxon>Bugula</taxon>
    </lineage>
</organism>
<accession>A0A7J7KGS9</accession>
<keyword evidence="1 3" id="KW-0853">WD repeat</keyword>
<feature type="repeat" description="WD" evidence="3">
    <location>
        <begin position="453"/>
        <end position="486"/>
    </location>
</feature>
<evidence type="ECO:0000256" key="3">
    <source>
        <dbReference type="PROSITE-ProRule" id="PRU00221"/>
    </source>
</evidence>
<evidence type="ECO:0000313" key="5">
    <source>
        <dbReference type="Proteomes" id="UP000593567"/>
    </source>
</evidence>
<dbReference type="InterPro" id="IPR001680">
    <property type="entry name" value="WD40_rpt"/>
</dbReference>
<comment type="caution">
    <text evidence="4">The sequence shown here is derived from an EMBL/GenBank/DDBJ whole genome shotgun (WGS) entry which is preliminary data.</text>
</comment>
<dbReference type="PRINTS" id="PR00320">
    <property type="entry name" value="GPROTEINBRPT"/>
</dbReference>
<dbReference type="InterPro" id="IPR015943">
    <property type="entry name" value="WD40/YVTN_repeat-like_dom_sf"/>
</dbReference>
<dbReference type="PANTHER" id="PTHR44464">
    <property type="entry name" value="WD REPEAT-CONTAINING PROTEIN 17"/>
    <property type="match status" value="1"/>
</dbReference>
<evidence type="ECO:0000313" key="4">
    <source>
        <dbReference type="EMBL" id="KAF6037465.1"/>
    </source>
</evidence>
<dbReference type="OrthoDB" id="2161379at2759"/>
<keyword evidence="5" id="KW-1185">Reference proteome</keyword>
<dbReference type="SUPFAM" id="SSF50978">
    <property type="entry name" value="WD40 repeat-like"/>
    <property type="match status" value="1"/>
</dbReference>
<dbReference type="InterPro" id="IPR036322">
    <property type="entry name" value="WD40_repeat_dom_sf"/>
</dbReference>
<sequence>MYAGRKPQKHVSILDEDNEEDNGYESLVTDIQWDPHSTEYALVSRYQCGLIMMDTNNMSVLMRYSMPSRAVYVQCLAWVPAASGTFVTGDQQNGILRIWNVSKAEPLESLKIKTTGFHAMSALQRQTAGISTDSVTTRHQGGPGVTPPVLLVCTFSDGGVGLYDLSLRRWSYLREKGHTETVFDCKFSTSDATRLATASFDGSVKVWDASRPELKFECSSPGNEGILYQISWAPSNLNCIAVASAKHGMFIWNISKGKITHRYHETANIILIYMVMRCVYTVCWNQIDSTRILTGGADGYAVVRQIDEDGVVRFDHNGAAVYGCEWSPSDQSLFVTGAEDGKVRVFCQPLLGQQGNADLVCKPVRVFEGHSSKSFHVKFSPLRDGYLASGSDDSTIRIWSYGEAKCTQVLTGHKSNVRGLCWSPEIAYLLYSGSWDYSIILWDIRNGSKLCTLDGHSGDVYGLSIHKNRPFILASSSRDSTVRLWSTYQVVSSLPIAVLAKVSWSEVFATPQVAMATDSPPLLCGKLSDTICKQITSKTLDDVMAIQSKFHLLFQYTLGIENLLDLIKVVLGKPESSFSRDYGRGIVHTKHLTRYKQAEAAELDMARQTYRGGQIGAPSRQDKLQQAADIYLRLGNLEKYCLLMVENQQWEKALSLAPAVSHKFWNSLLTRYTEYLRANKPSQVLPYQTAMGETEALVNYHLSNGTYSDALMAAVVGFQGSKSFSSERHSADGAGDDGSTENRDLIRLTIHKMAEHYQSLGQHLSAASAYLSADMVEEGVTVLVKSHMVELAFTLALSFNLTRLACEAGEMLLYRCDKLRRGDNLGLNILMALNSERLATKFCLWNPNSAGLRRAVNVESNKKADELLKLSAHSSVTEEVRLNLLSSDSSAGLEMGIAVICDMMKEKDFVLTSEIEEMLDFLQLLFDLLTISCYIGALKAVRKGYDIIVRHLLVLSERRINFDQSTCIPLSGSQIIKDINTWDRRLSSLQESSDLRCLYRRANFSQNLQSNTLYGPITTPGSTLPSYSDKNKRSIISHTIIKGPVYELEDNESCISLGEAIMWAQVNPFSPISCSEKVALANKINPM</sequence>
<dbReference type="PANTHER" id="PTHR44464:SF1">
    <property type="entry name" value="WD REPEAT-CONTAINING PROTEIN 17"/>
    <property type="match status" value="1"/>
</dbReference>
<dbReference type="SUPFAM" id="SSF50969">
    <property type="entry name" value="YVTN repeat-like/Quinoprotein amine dehydrogenase"/>
    <property type="match status" value="1"/>
</dbReference>
<feature type="repeat" description="WD" evidence="3">
    <location>
        <begin position="367"/>
        <end position="409"/>
    </location>
</feature>
<dbReference type="PROSITE" id="PS50082">
    <property type="entry name" value="WD_REPEATS_2"/>
    <property type="match status" value="4"/>
</dbReference>
<evidence type="ECO:0000256" key="1">
    <source>
        <dbReference type="ARBA" id="ARBA00022574"/>
    </source>
</evidence>
<proteinExistence type="predicted"/>
<dbReference type="CDD" id="cd00200">
    <property type="entry name" value="WD40"/>
    <property type="match status" value="1"/>
</dbReference>
<dbReference type="InterPro" id="IPR011044">
    <property type="entry name" value="Quino_amine_DH_bsu"/>
</dbReference>
<protein>
    <submittedName>
        <fullName evidence="4">WDR17</fullName>
    </submittedName>
</protein>
<keyword evidence="2" id="KW-0677">Repeat</keyword>
<dbReference type="Proteomes" id="UP000593567">
    <property type="component" value="Unassembled WGS sequence"/>
</dbReference>
<gene>
    <name evidence="4" type="ORF">EB796_004228</name>
</gene>
<dbReference type="SMART" id="SM00320">
    <property type="entry name" value="WD40"/>
    <property type="match status" value="8"/>
</dbReference>
<feature type="repeat" description="WD" evidence="3">
    <location>
        <begin position="175"/>
        <end position="217"/>
    </location>
</feature>
<feature type="repeat" description="WD" evidence="3">
    <location>
        <begin position="410"/>
        <end position="452"/>
    </location>
</feature>